<gene>
    <name evidence="7" type="ORF">HDK90DRAFT_498319</name>
</gene>
<feature type="compositionally biased region" description="Basic and acidic residues" evidence="5">
    <location>
        <begin position="429"/>
        <end position="441"/>
    </location>
</feature>
<dbReference type="InterPro" id="IPR026822">
    <property type="entry name" value="Spp2/MOS2_G-patch"/>
</dbReference>
<evidence type="ECO:0000256" key="4">
    <source>
        <dbReference type="RuleBase" id="RU369096"/>
    </source>
</evidence>
<feature type="compositionally biased region" description="Basic and acidic residues" evidence="5">
    <location>
        <begin position="346"/>
        <end position="368"/>
    </location>
</feature>
<keyword evidence="3 4" id="KW-0539">Nucleus</keyword>
<dbReference type="PANTHER" id="PTHR15818:SF2">
    <property type="entry name" value="G-PATCH DOMAIN AND KOW MOTIFS-CONTAINING PROTEIN"/>
    <property type="match status" value="1"/>
</dbReference>
<dbReference type="PANTHER" id="PTHR15818">
    <property type="entry name" value="G PATCH AND KOW-CONTAINING"/>
    <property type="match status" value="1"/>
</dbReference>
<protein>
    <recommendedName>
        <fullName evidence="4">Pre-mRNA-splicing factor</fullName>
    </recommendedName>
</protein>
<dbReference type="Pfam" id="PF12656">
    <property type="entry name" value="G-patch_2"/>
    <property type="match status" value="1"/>
</dbReference>
<feature type="region of interest" description="Disordered" evidence="5">
    <location>
        <begin position="266"/>
        <end position="441"/>
    </location>
</feature>
<keyword evidence="4" id="KW-0747">Spliceosome</keyword>
<feature type="domain" description="G-patch" evidence="6">
    <location>
        <begin position="214"/>
        <end position="261"/>
    </location>
</feature>
<feature type="region of interest" description="Disordered" evidence="5">
    <location>
        <begin position="1"/>
        <end position="166"/>
    </location>
</feature>
<keyword evidence="4" id="KW-0507">mRNA processing</keyword>
<evidence type="ECO:0000313" key="8">
    <source>
        <dbReference type="Proteomes" id="UP001492380"/>
    </source>
</evidence>
<proteinExistence type="inferred from homology"/>
<feature type="compositionally biased region" description="Low complexity" evidence="5">
    <location>
        <begin position="136"/>
        <end position="152"/>
    </location>
</feature>
<feature type="compositionally biased region" description="Low complexity" evidence="5">
    <location>
        <begin position="1"/>
        <end position="10"/>
    </location>
</feature>
<feature type="compositionally biased region" description="Polar residues" evidence="5">
    <location>
        <begin position="68"/>
        <end position="79"/>
    </location>
</feature>
<sequence>MAPSSAPAPAKFSLALGSKKAPAPANKKRPHSTLQDSDDEDAAPQAQTVSHFDVAAGGAIDSAKKETSNGPLVISSQPNRDWRAESQRKRQKSALPNRQNAHANAAADDFEEEKPVYGLNIVNKEASSTPTEEQNGAATTPAPEGEAGAAAGDSTSEPAKPKTDDQLAIEALTGDKPKSELVLPAVETEEQAFRRDYESAPDMASLNEYEAVPVEEFGAALLRGMGWKEGEAIGRRKGQKAVQPRILEKRPALLGIGAKADAAIGEEMGTWGKTAKSRRKGPETYNPVVLRNAKTGEQLTEEELRKKMEDLKNAENEAALSKKHEDSDRHSFKTSRRHRDYDDYDSERREKDRRRDDRDRGRDRDNGSRYKSSRRHRSRSESDESSHGRRKYESRSDYDRRSGDRKRSPRRRDREEAYSSRHSRHGRDRSRERYESDRRRR</sequence>
<name>A0ABR1YD37_9PEZI</name>
<evidence type="ECO:0000256" key="1">
    <source>
        <dbReference type="ARBA" id="ARBA00004123"/>
    </source>
</evidence>
<dbReference type="EMBL" id="JBBWRZ010000012">
    <property type="protein sequence ID" value="KAK8224911.1"/>
    <property type="molecule type" value="Genomic_DNA"/>
</dbReference>
<comment type="subcellular location">
    <subcellularLocation>
        <location evidence="1 4">Nucleus</location>
    </subcellularLocation>
</comment>
<dbReference type="InterPro" id="IPR000467">
    <property type="entry name" value="G_patch_dom"/>
</dbReference>
<comment type="caution">
    <text evidence="7">The sequence shown here is derived from an EMBL/GenBank/DDBJ whole genome shotgun (WGS) entry which is preliminary data.</text>
</comment>
<keyword evidence="8" id="KW-1185">Reference proteome</keyword>
<evidence type="ECO:0000259" key="6">
    <source>
        <dbReference type="PROSITE" id="PS50174"/>
    </source>
</evidence>
<accession>A0ABR1YD37</accession>
<reference evidence="7 8" key="1">
    <citation type="submission" date="2024-04" db="EMBL/GenBank/DDBJ databases">
        <title>Phyllosticta paracitricarpa is synonymous to the EU quarantine fungus P. citricarpa based on phylogenomic analyses.</title>
        <authorList>
            <consortium name="Lawrence Berkeley National Laboratory"/>
            <person name="Van Ingen-Buijs V.A."/>
            <person name="Van Westerhoven A.C."/>
            <person name="Haridas S."/>
            <person name="Skiadas P."/>
            <person name="Martin F."/>
            <person name="Groenewald J.Z."/>
            <person name="Crous P.W."/>
            <person name="Seidl M.F."/>
        </authorList>
    </citation>
    <scope>NUCLEOTIDE SEQUENCE [LARGE SCALE GENOMIC DNA]</scope>
    <source>
        <strain evidence="7 8">CBS 123374</strain>
    </source>
</reference>
<comment type="function">
    <text evidence="4">Involved in spliceosome maturation and the first step of pre-mRNA splicing.</text>
</comment>
<dbReference type="SMART" id="SM00443">
    <property type="entry name" value="G_patch"/>
    <property type="match status" value="1"/>
</dbReference>
<evidence type="ECO:0000313" key="7">
    <source>
        <dbReference type="EMBL" id="KAK8224911.1"/>
    </source>
</evidence>
<feature type="compositionally biased region" description="Polar residues" evidence="5">
    <location>
        <begin position="125"/>
        <end position="134"/>
    </location>
</feature>
<feature type="compositionally biased region" description="Basic and acidic residues" evidence="5">
    <location>
        <begin position="379"/>
        <end position="419"/>
    </location>
</feature>
<dbReference type="InterPro" id="IPR045166">
    <property type="entry name" value="Spp2-like"/>
</dbReference>
<evidence type="ECO:0000256" key="3">
    <source>
        <dbReference type="ARBA" id="ARBA00023242"/>
    </source>
</evidence>
<dbReference type="PROSITE" id="PS50174">
    <property type="entry name" value="G_PATCH"/>
    <property type="match status" value="1"/>
</dbReference>
<organism evidence="7 8">
    <name type="scientific">Phyllosticta capitalensis</name>
    <dbReference type="NCBI Taxonomy" id="121624"/>
    <lineage>
        <taxon>Eukaryota</taxon>
        <taxon>Fungi</taxon>
        <taxon>Dikarya</taxon>
        <taxon>Ascomycota</taxon>
        <taxon>Pezizomycotina</taxon>
        <taxon>Dothideomycetes</taxon>
        <taxon>Dothideomycetes incertae sedis</taxon>
        <taxon>Botryosphaeriales</taxon>
        <taxon>Phyllostictaceae</taxon>
        <taxon>Phyllosticta</taxon>
    </lineage>
</organism>
<evidence type="ECO:0000256" key="5">
    <source>
        <dbReference type="SAM" id="MobiDB-lite"/>
    </source>
</evidence>
<evidence type="ECO:0000256" key="2">
    <source>
        <dbReference type="ARBA" id="ARBA00008576"/>
    </source>
</evidence>
<comment type="similarity">
    <text evidence="2 4">Belongs to the SPP2 family.</text>
</comment>
<feature type="compositionally biased region" description="Basic and acidic residues" evidence="5">
    <location>
        <begin position="302"/>
        <end position="331"/>
    </location>
</feature>
<dbReference type="Proteomes" id="UP001492380">
    <property type="component" value="Unassembled WGS sequence"/>
</dbReference>
<keyword evidence="4" id="KW-0508">mRNA splicing</keyword>